<evidence type="ECO:0000313" key="10">
    <source>
        <dbReference type="Proteomes" id="UP000623687"/>
    </source>
</evidence>
<accession>A0A8H7DKR3</accession>
<feature type="chain" id="PRO_5034593459" description="Hydrophobin" evidence="8">
    <location>
        <begin position="25"/>
        <end position="127"/>
    </location>
</feature>
<sequence>MFNKQTNAIVLLFTFALFATLAVATPTIVARTGGSGSSCPTTDIKCCSHVGTFSEVQGYIDDDTKVKLIPALLGLLGATIDVVLGVVLGVTCSSISVGSSCSATTVCCENVVFNGLINVGCTAIDIL</sequence>
<dbReference type="Pfam" id="PF01185">
    <property type="entry name" value="Hydrophobin"/>
    <property type="match status" value="1"/>
</dbReference>
<proteinExistence type="inferred from homology"/>
<dbReference type="GO" id="GO:0009277">
    <property type="term" value="C:fungal-type cell wall"/>
    <property type="evidence" value="ECO:0007669"/>
    <property type="project" value="InterPro"/>
</dbReference>
<dbReference type="VEuPathDB" id="FungiDB:PC9H_002737"/>
<organism evidence="9 10">
    <name type="scientific">Pleurotus ostreatus</name>
    <name type="common">Oyster mushroom</name>
    <name type="synonym">White-rot fungus</name>
    <dbReference type="NCBI Taxonomy" id="5322"/>
    <lineage>
        <taxon>Eukaryota</taxon>
        <taxon>Fungi</taxon>
        <taxon>Dikarya</taxon>
        <taxon>Basidiomycota</taxon>
        <taxon>Agaricomycotina</taxon>
        <taxon>Agaricomycetes</taxon>
        <taxon>Agaricomycetidae</taxon>
        <taxon>Agaricales</taxon>
        <taxon>Pleurotineae</taxon>
        <taxon>Pleurotaceae</taxon>
        <taxon>Pleurotus</taxon>
    </lineage>
</organism>
<dbReference type="EMBL" id="JACETU010000011">
    <property type="protein sequence ID" value="KAF7416471.1"/>
    <property type="molecule type" value="Genomic_DNA"/>
</dbReference>
<evidence type="ECO:0000313" key="9">
    <source>
        <dbReference type="EMBL" id="KAF7416471.1"/>
    </source>
</evidence>
<gene>
    <name evidence="9" type="ORF">PC9H_002737</name>
</gene>
<keyword evidence="3 8" id="KW-0134">Cell wall</keyword>
<evidence type="ECO:0000256" key="3">
    <source>
        <dbReference type="ARBA" id="ARBA00022512"/>
    </source>
</evidence>
<dbReference type="CDD" id="cd23507">
    <property type="entry name" value="hydrophobin_I"/>
    <property type="match status" value="1"/>
</dbReference>
<dbReference type="GeneID" id="59372578"/>
<keyword evidence="5 8" id="KW-0732">Signal</keyword>
<evidence type="ECO:0000256" key="8">
    <source>
        <dbReference type="RuleBase" id="RU365009"/>
    </source>
</evidence>
<dbReference type="OrthoDB" id="10434529at2759"/>
<comment type="subunit">
    <text evidence="7">Self-assembles to form functional amyloid fibrils called rodlets. Self-assembly into fibrillar rodlets occurs spontaneously at hydrophobic:hydrophilic interfaces and the rodlets further associate laterally to form amphipathic monolayers.</text>
</comment>
<evidence type="ECO:0000256" key="7">
    <source>
        <dbReference type="ARBA" id="ARBA00093546"/>
    </source>
</evidence>
<feature type="signal peptide" evidence="8">
    <location>
        <begin position="1"/>
        <end position="24"/>
    </location>
</feature>
<dbReference type="RefSeq" id="XP_036626018.1">
    <property type="nucleotide sequence ID" value="XM_036772372.1"/>
</dbReference>
<comment type="caution">
    <text evidence="9">The sequence shown here is derived from an EMBL/GenBank/DDBJ whole genome shotgun (WGS) entry which is preliminary data.</text>
</comment>
<dbReference type="Proteomes" id="UP000623687">
    <property type="component" value="Unassembled WGS sequence"/>
</dbReference>
<keyword evidence="10" id="KW-1185">Reference proteome</keyword>
<evidence type="ECO:0000256" key="6">
    <source>
        <dbReference type="ARBA" id="ARBA00023157"/>
    </source>
</evidence>
<comment type="subcellular location">
    <subcellularLocation>
        <location evidence="1 8">Secreted</location>
        <location evidence="1 8">Cell wall</location>
    </subcellularLocation>
</comment>
<evidence type="ECO:0000256" key="5">
    <source>
        <dbReference type="ARBA" id="ARBA00022729"/>
    </source>
</evidence>
<comment type="similarity">
    <text evidence="2 8">Belongs to the fungal hydrophobin family.</text>
</comment>
<keyword evidence="4 8" id="KW-0964">Secreted</keyword>
<evidence type="ECO:0000256" key="1">
    <source>
        <dbReference type="ARBA" id="ARBA00004191"/>
    </source>
</evidence>
<evidence type="ECO:0000256" key="4">
    <source>
        <dbReference type="ARBA" id="ARBA00022525"/>
    </source>
</evidence>
<evidence type="ECO:0000256" key="2">
    <source>
        <dbReference type="ARBA" id="ARBA00010446"/>
    </source>
</evidence>
<dbReference type="InterPro" id="IPR019778">
    <property type="entry name" value="Class_I_Hydrophobin_CS"/>
</dbReference>
<name>A0A8H7DKR3_PLEOS</name>
<dbReference type="GO" id="GO:0005199">
    <property type="term" value="F:structural constituent of cell wall"/>
    <property type="evidence" value="ECO:0007669"/>
    <property type="project" value="InterPro"/>
</dbReference>
<dbReference type="SMART" id="SM00075">
    <property type="entry name" value="HYDRO"/>
    <property type="match status" value="1"/>
</dbReference>
<protein>
    <recommendedName>
        <fullName evidence="8">Hydrophobin</fullName>
    </recommendedName>
</protein>
<dbReference type="AlphaFoldDB" id="A0A8H7DKR3"/>
<keyword evidence="6 8" id="KW-1015">Disulfide bond</keyword>
<dbReference type="PROSITE" id="PS00956">
    <property type="entry name" value="HYDROPHOBIN"/>
    <property type="match status" value="1"/>
</dbReference>
<reference evidence="9" key="1">
    <citation type="submission" date="2019-07" db="EMBL/GenBank/DDBJ databases">
        <authorList>
            <person name="Palmer J.M."/>
        </authorList>
    </citation>
    <scope>NUCLEOTIDE SEQUENCE</scope>
    <source>
        <strain evidence="9">PC9</strain>
    </source>
</reference>
<dbReference type="InterPro" id="IPR001338">
    <property type="entry name" value="Class_I_Hydrophobin"/>
</dbReference>